<evidence type="ECO:0000256" key="2">
    <source>
        <dbReference type="ARBA" id="ARBA00004418"/>
    </source>
</evidence>
<keyword evidence="4" id="KW-0479">Metal-binding</keyword>
<evidence type="ECO:0000256" key="9">
    <source>
        <dbReference type="SAM" id="SignalP"/>
    </source>
</evidence>
<keyword evidence="12" id="KW-1185">Reference proteome</keyword>
<dbReference type="PRINTS" id="PR00155">
    <property type="entry name" value="AMICYANIN"/>
</dbReference>
<dbReference type="PRINTS" id="PR00156">
    <property type="entry name" value="COPPERBLUE"/>
</dbReference>
<comment type="subcellular location">
    <subcellularLocation>
        <location evidence="2">Periplasm</location>
    </subcellularLocation>
</comment>
<feature type="domain" description="Blue (type 1) copper" evidence="10">
    <location>
        <begin position="43"/>
        <end position="129"/>
    </location>
</feature>
<name>A0ABT9A256_9SPHN</name>
<evidence type="ECO:0000256" key="8">
    <source>
        <dbReference type="NCBIfam" id="TIGR02375"/>
    </source>
</evidence>
<dbReference type="InterPro" id="IPR000923">
    <property type="entry name" value="BlueCu_1"/>
</dbReference>
<dbReference type="InterPro" id="IPR001235">
    <property type="entry name" value="Copper_blue_Plastocyanin"/>
</dbReference>
<accession>A0ABT9A256</accession>
<dbReference type="SUPFAM" id="SSF49503">
    <property type="entry name" value="Cupredoxins"/>
    <property type="match status" value="1"/>
</dbReference>
<keyword evidence="7" id="KW-0186">Copper</keyword>
<proteinExistence type="predicted"/>
<dbReference type="CDD" id="cd04218">
    <property type="entry name" value="Pseudoazurin"/>
    <property type="match status" value="1"/>
</dbReference>
<comment type="caution">
    <text evidence="11">The sequence shown here is derived from an EMBL/GenBank/DDBJ whole genome shotgun (WGS) entry which is preliminary data.</text>
</comment>
<protein>
    <recommendedName>
        <fullName evidence="8">Pseudoazurin</fullName>
    </recommendedName>
</protein>
<keyword evidence="6" id="KW-0249">Electron transport</keyword>
<evidence type="ECO:0000313" key="12">
    <source>
        <dbReference type="Proteomes" id="UP001176468"/>
    </source>
</evidence>
<sequence>MTAAVVGMAMLGAGALAVSATAPGFAKAPPKAAKTAPKTIIVEMKDMGPEGAMVFVPGFVKANPGDTVRFVPTSPAHNAETIATMLPAGVAPTKGGMNKAFDLVVTTPGVYGIKCLPHYSMGMVALVQVGNGPSANLAAAKAVKLPPFANKRMSAYLAKAQ</sequence>
<evidence type="ECO:0000256" key="4">
    <source>
        <dbReference type="ARBA" id="ARBA00022723"/>
    </source>
</evidence>
<organism evidence="11 12">
    <name type="scientific">Sphingomonas immobilis</name>
    <dbReference type="NCBI Taxonomy" id="3063997"/>
    <lineage>
        <taxon>Bacteria</taxon>
        <taxon>Pseudomonadati</taxon>
        <taxon>Pseudomonadota</taxon>
        <taxon>Alphaproteobacteria</taxon>
        <taxon>Sphingomonadales</taxon>
        <taxon>Sphingomonadaceae</taxon>
        <taxon>Sphingomonas</taxon>
    </lineage>
</organism>
<dbReference type="InterPro" id="IPR002386">
    <property type="entry name" value="Amicyanin/Pseudoazurin"/>
</dbReference>
<dbReference type="Proteomes" id="UP001176468">
    <property type="component" value="Unassembled WGS sequence"/>
</dbReference>
<dbReference type="NCBIfam" id="TIGR02375">
    <property type="entry name" value="pseudoazurin"/>
    <property type="match status" value="1"/>
</dbReference>
<evidence type="ECO:0000259" key="10">
    <source>
        <dbReference type="Pfam" id="PF00127"/>
    </source>
</evidence>
<evidence type="ECO:0000256" key="7">
    <source>
        <dbReference type="ARBA" id="ARBA00023008"/>
    </source>
</evidence>
<comment type="cofactor">
    <cofactor evidence="1">
        <name>Cu cation</name>
        <dbReference type="ChEBI" id="CHEBI:23378"/>
    </cofactor>
</comment>
<keyword evidence="5" id="KW-0574">Periplasm</keyword>
<dbReference type="Pfam" id="PF00127">
    <property type="entry name" value="Copper-bind"/>
    <property type="match status" value="1"/>
</dbReference>
<dbReference type="EMBL" id="JAUQSZ010000012">
    <property type="protein sequence ID" value="MDO7843915.1"/>
    <property type="molecule type" value="Genomic_DNA"/>
</dbReference>
<feature type="signal peptide" evidence="9">
    <location>
        <begin position="1"/>
        <end position="28"/>
    </location>
</feature>
<dbReference type="InterPro" id="IPR012745">
    <property type="entry name" value="Pseudoazurin"/>
</dbReference>
<feature type="chain" id="PRO_5046194668" description="Pseudoazurin" evidence="9">
    <location>
        <begin position="29"/>
        <end position="161"/>
    </location>
</feature>
<dbReference type="InterPro" id="IPR008972">
    <property type="entry name" value="Cupredoxin"/>
</dbReference>
<evidence type="ECO:0000313" key="11">
    <source>
        <dbReference type="EMBL" id="MDO7843915.1"/>
    </source>
</evidence>
<dbReference type="Gene3D" id="2.60.40.420">
    <property type="entry name" value="Cupredoxins - blue copper proteins"/>
    <property type="match status" value="1"/>
</dbReference>
<evidence type="ECO:0000256" key="5">
    <source>
        <dbReference type="ARBA" id="ARBA00022764"/>
    </source>
</evidence>
<evidence type="ECO:0000256" key="1">
    <source>
        <dbReference type="ARBA" id="ARBA00001935"/>
    </source>
</evidence>
<evidence type="ECO:0000256" key="6">
    <source>
        <dbReference type="ARBA" id="ARBA00022982"/>
    </source>
</evidence>
<keyword evidence="3" id="KW-0813">Transport</keyword>
<evidence type="ECO:0000256" key="3">
    <source>
        <dbReference type="ARBA" id="ARBA00022448"/>
    </source>
</evidence>
<keyword evidence="9" id="KW-0732">Signal</keyword>
<dbReference type="RefSeq" id="WP_304562371.1">
    <property type="nucleotide sequence ID" value="NZ_JAUQSZ010000012.1"/>
</dbReference>
<reference evidence="11" key="1">
    <citation type="submission" date="2023-07" db="EMBL/GenBank/DDBJ databases">
        <authorList>
            <person name="Kim M.K."/>
        </authorList>
    </citation>
    <scope>NUCLEOTIDE SEQUENCE</scope>
    <source>
        <strain evidence="11">CA1-15</strain>
    </source>
</reference>
<gene>
    <name evidence="11" type="ORF">Q5H94_16395</name>
</gene>